<name>A0A4Q9LJ64_9MICR</name>
<comment type="caution">
    <text evidence="3">The sequence shown here is derived from an EMBL/GenBank/DDBJ whole genome shotgun (WGS) entry which is preliminary data.</text>
</comment>
<evidence type="ECO:0000256" key="2">
    <source>
        <dbReference type="SAM" id="SignalP"/>
    </source>
</evidence>
<evidence type="ECO:0000313" key="3">
    <source>
        <dbReference type="EMBL" id="TBU07886.1"/>
    </source>
</evidence>
<feature type="compositionally biased region" description="Polar residues" evidence="1">
    <location>
        <begin position="123"/>
        <end position="137"/>
    </location>
</feature>
<feature type="region of interest" description="Disordered" evidence="1">
    <location>
        <begin position="80"/>
        <end position="137"/>
    </location>
</feature>
<dbReference type="EMBL" id="PITI01000212">
    <property type="protein sequence ID" value="TBU07886.1"/>
    <property type="molecule type" value="Genomic_DNA"/>
</dbReference>
<proteinExistence type="predicted"/>
<evidence type="ECO:0000313" key="5">
    <source>
        <dbReference type="Proteomes" id="UP000291404"/>
    </source>
</evidence>
<reference evidence="3 5" key="1">
    <citation type="submission" date="2017-12" db="EMBL/GenBank/DDBJ databases">
        <authorList>
            <person name="Pombert J.-F."/>
            <person name="Haag K.L."/>
            <person name="Ebert D."/>
        </authorList>
    </citation>
    <scope>NUCLEOTIDE SEQUENCE [LARGE SCALE GENOMIC DNA]</scope>
    <source>
        <strain evidence="3">BE-OM-2</strain>
    </source>
</reference>
<feature type="compositionally biased region" description="Basic and acidic residues" evidence="1">
    <location>
        <begin position="108"/>
        <end position="121"/>
    </location>
</feature>
<protein>
    <submittedName>
        <fullName evidence="3">Uncharacterized protein</fullName>
    </submittedName>
</protein>
<gene>
    <name evidence="4" type="ORF">CWI36_0106p0010</name>
    <name evidence="3" type="ORF">CWI36_0212p0040</name>
</gene>
<dbReference type="VEuPathDB" id="MicrosporidiaDB:CWI36_0106p0010"/>
<dbReference type="AlphaFoldDB" id="A0A4Q9LJ64"/>
<sequence length="137" mass="15654">MILIYLCLIFSSGVELMRKRGNEFDCKQIVSKKVKTNDKPFVPNESNAQPYNIDENLAPHDTEEIKIEAGTSYQMDYKEELRSDSSESSFSNDSYTEADTISMEAESESAKNFDEFNKESEELISNTQGCSYEHFNS</sequence>
<dbReference type="VEuPathDB" id="MicrosporidiaDB:CWI36_0212p0040"/>
<evidence type="ECO:0000313" key="4">
    <source>
        <dbReference type="EMBL" id="TBU08698.1"/>
    </source>
</evidence>
<dbReference type="EMBL" id="PITI01000106">
    <property type="protein sequence ID" value="TBU08698.1"/>
    <property type="molecule type" value="Genomic_DNA"/>
</dbReference>
<dbReference type="VEuPathDB" id="MicrosporidiaDB:CWI39_0052p0010"/>
<dbReference type="Proteomes" id="UP000291404">
    <property type="component" value="Unassembled WGS sequence"/>
</dbReference>
<evidence type="ECO:0000256" key="1">
    <source>
        <dbReference type="SAM" id="MobiDB-lite"/>
    </source>
</evidence>
<keyword evidence="5" id="KW-1185">Reference proteome</keyword>
<feature type="chain" id="PRO_5033831973" evidence="2">
    <location>
        <begin position="17"/>
        <end position="137"/>
    </location>
</feature>
<keyword evidence="2" id="KW-0732">Signal</keyword>
<organism evidence="3 5">
    <name type="scientific">Hamiltosporidium magnivora</name>
    <dbReference type="NCBI Taxonomy" id="148818"/>
    <lineage>
        <taxon>Eukaryota</taxon>
        <taxon>Fungi</taxon>
        <taxon>Fungi incertae sedis</taxon>
        <taxon>Microsporidia</taxon>
        <taxon>Dubosqiidae</taxon>
        <taxon>Hamiltosporidium</taxon>
    </lineage>
</organism>
<feature type="signal peptide" evidence="2">
    <location>
        <begin position="1"/>
        <end position="16"/>
    </location>
</feature>
<accession>A0A4Q9LJ64</accession>